<organism evidence="4 5">
    <name type="scientific">Pedobacter jeongneungensis</name>
    <dbReference type="NCBI Taxonomy" id="947309"/>
    <lineage>
        <taxon>Bacteria</taxon>
        <taxon>Pseudomonadati</taxon>
        <taxon>Bacteroidota</taxon>
        <taxon>Sphingobacteriia</taxon>
        <taxon>Sphingobacteriales</taxon>
        <taxon>Sphingobacteriaceae</taxon>
        <taxon>Pedobacter</taxon>
    </lineage>
</organism>
<dbReference type="EMBL" id="BAABBY010000007">
    <property type="protein sequence ID" value="GAA4207122.1"/>
    <property type="molecule type" value="Genomic_DNA"/>
</dbReference>
<dbReference type="InterPro" id="IPR050463">
    <property type="entry name" value="Gfo/Idh/MocA_oxidrdct_glycsds"/>
</dbReference>
<keyword evidence="1" id="KW-0560">Oxidoreductase</keyword>
<accession>A0ABP8BIY6</accession>
<dbReference type="Pfam" id="PF01408">
    <property type="entry name" value="GFO_IDH_MocA"/>
    <property type="match status" value="1"/>
</dbReference>
<dbReference type="Gene3D" id="3.30.360.10">
    <property type="entry name" value="Dihydrodipicolinate Reductase, domain 2"/>
    <property type="match status" value="1"/>
</dbReference>
<gene>
    <name evidence="4" type="ORF">GCM10022289_29060</name>
</gene>
<evidence type="ECO:0000256" key="1">
    <source>
        <dbReference type="ARBA" id="ARBA00023002"/>
    </source>
</evidence>
<comment type="caution">
    <text evidence="4">The sequence shown here is derived from an EMBL/GenBank/DDBJ whole genome shotgun (WGS) entry which is preliminary data.</text>
</comment>
<dbReference type="Gene3D" id="3.40.50.720">
    <property type="entry name" value="NAD(P)-binding Rossmann-like Domain"/>
    <property type="match status" value="1"/>
</dbReference>
<feature type="domain" description="Gfo/Idh/MocA-like oxidoreductase bacterial type C-terminal" evidence="3">
    <location>
        <begin position="216"/>
        <end position="468"/>
    </location>
</feature>
<evidence type="ECO:0000259" key="2">
    <source>
        <dbReference type="Pfam" id="PF01408"/>
    </source>
</evidence>
<dbReference type="Proteomes" id="UP001501772">
    <property type="component" value="Unassembled WGS sequence"/>
</dbReference>
<evidence type="ECO:0000259" key="3">
    <source>
        <dbReference type="Pfam" id="PF19051"/>
    </source>
</evidence>
<proteinExistence type="predicted"/>
<keyword evidence="5" id="KW-1185">Reference proteome</keyword>
<sequence>MRKEIIDVLPIQLFLTIIKLQICFEPHGLTTRKSLFLNILTKMKTKEPQKQPNSRRDFIKKTAIGLATFTIVPRYVLGGQGYLAPSDKLTKAVIGVGGMGRGHFEYEGTQVVAICDVDQNHLKQAAAMLDKGVKTFSDYRELIRLPEVDIVHIATPPHWHGIMAVDAANAGKDIWCEKPMTHTIGEGKRVVEAVKQNGRMFRLNTWFRFKDTFYGMGTTVKPIKKLVDSGMLGWPLKVTVSKHTGYDWKFYWVGKDHLEPQPVPPELDYNAWLGPAPYKPYNAHRVHQTFRGYWDYDGGGLSDMGQHYIDPIQYFLGKDDTNPVSVEVDAPQQHTDAVGIWRRITYTYADGCQIILDGEGKDANVPYIEGPKGKLYPGFKSDIPDLERKLAQFPDPDPEIVEFSESVRTRKKFALNEENGHRSCNIVNIGLAALRLGRSLKFDPVKQEFIDDEAANRLINSVMRAPFSI</sequence>
<dbReference type="InterPro" id="IPR036291">
    <property type="entry name" value="NAD(P)-bd_dom_sf"/>
</dbReference>
<dbReference type="SUPFAM" id="SSF55347">
    <property type="entry name" value="Glyceraldehyde-3-phosphate dehydrogenase-like, C-terminal domain"/>
    <property type="match status" value="1"/>
</dbReference>
<dbReference type="PANTHER" id="PTHR43818:SF11">
    <property type="entry name" value="BCDNA.GH03377"/>
    <property type="match status" value="1"/>
</dbReference>
<feature type="domain" description="Gfo/Idh/MocA-like oxidoreductase N-terminal" evidence="2">
    <location>
        <begin position="92"/>
        <end position="203"/>
    </location>
</feature>
<evidence type="ECO:0000313" key="5">
    <source>
        <dbReference type="Proteomes" id="UP001501772"/>
    </source>
</evidence>
<protein>
    <submittedName>
        <fullName evidence="4">Gfo/Idh/MocA family oxidoreductase</fullName>
    </submittedName>
</protein>
<dbReference type="InterPro" id="IPR000683">
    <property type="entry name" value="Gfo/Idh/MocA-like_OxRdtase_N"/>
</dbReference>
<dbReference type="PANTHER" id="PTHR43818">
    <property type="entry name" value="BCDNA.GH03377"/>
    <property type="match status" value="1"/>
</dbReference>
<dbReference type="InterPro" id="IPR043906">
    <property type="entry name" value="Gfo/Idh/MocA_OxRdtase_bact_C"/>
</dbReference>
<dbReference type="Pfam" id="PF19051">
    <property type="entry name" value="GFO_IDH_MocA_C2"/>
    <property type="match status" value="1"/>
</dbReference>
<reference evidence="5" key="1">
    <citation type="journal article" date="2019" name="Int. J. Syst. Evol. Microbiol.">
        <title>The Global Catalogue of Microorganisms (GCM) 10K type strain sequencing project: providing services to taxonomists for standard genome sequencing and annotation.</title>
        <authorList>
            <consortium name="The Broad Institute Genomics Platform"/>
            <consortium name="The Broad Institute Genome Sequencing Center for Infectious Disease"/>
            <person name="Wu L."/>
            <person name="Ma J."/>
        </authorList>
    </citation>
    <scope>NUCLEOTIDE SEQUENCE [LARGE SCALE GENOMIC DNA]</scope>
    <source>
        <strain evidence="5">JCM 17626</strain>
    </source>
</reference>
<dbReference type="SUPFAM" id="SSF51735">
    <property type="entry name" value="NAD(P)-binding Rossmann-fold domains"/>
    <property type="match status" value="1"/>
</dbReference>
<name>A0ABP8BIY6_9SPHI</name>
<evidence type="ECO:0000313" key="4">
    <source>
        <dbReference type="EMBL" id="GAA4207122.1"/>
    </source>
</evidence>